<accession>A0A896YSZ1</accession>
<keyword evidence="3" id="KW-0540">Nuclease</keyword>
<evidence type="ECO:0000256" key="1">
    <source>
        <dbReference type="SAM" id="Phobius"/>
    </source>
</evidence>
<dbReference type="InterPro" id="IPR035901">
    <property type="entry name" value="GIY-YIG_endonuc_sf"/>
</dbReference>
<geneLocation type="mitochondrion" evidence="3"/>
<dbReference type="InterPro" id="IPR000305">
    <property type="entry name" value="GIY-YIG_endonuc"/>
</dbReference>
<dbReference type="AlphaFoldDB" id="A0A896YSZ1"/>
<organism evidence="3">
    <name type="scientific">Coniophora puteana</name>
    <dbReference type="NCBI Taxonomy" id="80637"/>
    <lineage>
        <taxon>Eukaryota</taxon>
        <taxon>Fungi</taxon>
        <taxon>Dikarya</taxon>
        <taxon>Basidiomycota</taxon>
        <taxon>Agaricomycotina</taxon>
        <taxon>Agaricomycetes</taxon>
        <taxon>Agaricomycetidae</taxon>
        <taxon>Boletales</taxon>
        <taxon>Coniophorineae</taxon>
        <taxon>Coniophoraceae</taxon>
        <taxon>Coniophora</taxon>
    </lineage>
</organism>
<dbReference type="Gene3D" id="3.40.1440.10">
    <property type="entry name" value="GIY-YIG endonuclease"/>
    <property type="match status" value="1"/>
</dbReference>
<sequence length="170" mass="19860">MKSERSRFDFADYFLVILNFILTIFQLYLILKLLIIIGDWEILNTSLDIFFISFPPVKVYKDITNYQELRNDLNRVAGVYAFENQINKKQYIGSSINMYSRVQEHVKKYTNNWGSSNAALQNAFSKYGLHNFHLIIYFILTDPTVVLSAIETEIISPLRGLSIVYIILQE</sequence>
<dbReference type="NCBIfam" id="TIGR01453">
    <property type="entry name" value="grpIintron_endo"/>
    <property type="match status" value="1"/>
</dbReference>
<keyword evidence="1" id="KW-1133">Transmembrane helix</keyword>
<keyword evidence="1" id="KW-0812">Transmembrane</keyword>
<protein>
    <submittedName>
        <fullName evidence="3">GIY-YIG endonuclease</fullName>
    </submittedName>
</protein>
<reference evidence="3" key="1">
    <citation type="journal article" date="2020" name="Comput. Struct. Biotechnol. J.">
        <title>The mitogenomes of two saprophytic Boletales species (Coniophora) reveals intron dynamics and accumulation of plasmid-derived and non-conserved genes.</title>
        <authorList>
            <person name="Wu P."/>
            <person name="Bao Z."/>
            <person name="Tu W."/>
            <person name="Li L."/>
            <person name="Xiong C."/>
            <person name="Jin X."/>
            <person name="Li P."/>
            <person name="Gui M."/>
            <person name="Huang W."/>
            <person name="Li Q."/>
        </authorList>
    </citation>
    <scope>NUCLEOTIDE SEQUENCE</scope>
</reference>
<keyword evidence="3" id="KW-0255">Endonuclease</keyword>
<dbReference type="EMBL" id="MT375016">
    <property type="protein sequence ID" value="QSE34010.1"/>
    <property type="molecule type" value="Genomic_DNA"/>
</dbReference>
<name>A0A896YSZ1_9AGAM</name>
<feature type="transmembrane region" description="Helical" evidence="1">
    <location>
        <begin position="12"/>
        <end position="37"/>
    </location>
</feature>
<evidence type="ECO:0000313" key="3">
    <source>
        <dbReference type="EMBL" id="QSE34010.1"/>
    </source>
</evidence>
<dbReference type="InterPro" id="IPR006350">
    <property type="entry name" value="Intron_endoG1"/>
</dbReference>
<gene>
    <name evidence="3" type="primary">orf170</name>
</gene>
<dbReference type="PROSITE" id="PS50164">
    <property type="entry name" value="GIY_YIG"/>
    <property type="match status" value="1"/>
</dbReference>
<proteinExistence type="predicted"/>
<keyword evidence="3" id="KW-0378">Hydrolase</keyword>
<keyword evidence="3" id="KW-0496">Mitochondrion</keyword>
<feature type="domain" description="GIY-YIG" evidence="2">
    <location>
        <begin position="75"/>
        <end position="164"/>
    </location>
</feature>
<evidence type="ECO:0000259" key="2">
    <source>
        <dbReference type="PROSITE" id="PS50164"/>
    </source>
</evidence>
<dbReference type="Pfam" id="PF01541">
    <property type="entry name" value="GIY-YIG"/>
    <property type="match status" value="1"/>
</dbReference>
<keyword evidence="1" id="KW-0472">Membrane</keyword>
<dbReference type="GO" id="GO:0004519">
    <property type="term" value="F:endonuclease activity"/>
    <property type="evidence" value="ECO:0007669"/>
    <property type="project" value="UniProtKB-KW"/>
</dbReference>
<dbReference type="SMART" id="SM00465">
    <property type="entry name" value="GIYc"/>
    <property type="match status" value="1"/>
</dbReference>
<dbReference type="SUPFAM" id="SSF82771">
    <property type="entry name" value="GIY-YIG endonuclease"/>
    <property type="match status" value="1"/>
</dbReference>